<evidence type="ECO:0000313" key="2">
    <source>
        <dbReference type="EMBL" id="MBB2959561.1"/>
    </source>
</evidence>
<accession>A0A7W4US74</accession>
<dbReference type="EMBL" id="JACHWJ010000012">
    <property type="protein sequence ID" value="MBB2959561.1"/>
    <property type="molecule type" value="Genomic_DNA"/>
</dbReference>
<name>A0A7W4US74_9MICO</name>
<feature type="region of interest" description="Disordered" evidence="1">
    <location>
        <begin position="1"/>
        <end position="34"/>
    </location>
</feature>
<organism evidence="2 3">
    <name type="scientific">Pseudoclavibacter helvolus</name>
    <dbReference type="NCBI Taxonomy" id="255205"/>
    <lineage>
        <taxon>Bacteria</taxon>
        <taxon>Bacillati</taxon>
        <taxon>Actinomycetota</taxon>
        <taxon>Actinomycetes</taxon>
        <taxon>Micrococcales</taxon>
        <taxon>Microbacteriaceae</taxon>
        <taxon>Pseudoclavibacter</taxon>
    </lineage>
</organism>
<dbReference type="RefSeq" id="WP_244964388.1">
    <property type="nucleotide sequence ID" value="NZ_JACHWJ010000012.1"/>
</dbReference>
<dbReference type="Pfam" id="PF16259">
    <property type="entry name" value="DUF4913"/>
    <property type="match status" value="1"/>
</dbReference>
<dbReference type="Proteomes" id="UP000545286">
    <property type="component" value="Unassembled WGS sequence"/>
</dbReference>
<dbReference type="InterPro" id="IPR032584">
    <property type="entry name" value="DUF4913"/>
</dbReference>
<feature type="compositionally biased region" description="Acidic residues" evidence="1">
    <location>
        <begin position="20"/>
        <end position="34"/>
    </location>
</feature>
<evidence type="ECO:0000313" key="3">
    <source>
        <dbReference type="Proteomes" id="UP000545286"/>
    </source>
</evidence>
<keyword evidence="3" id="KW-1185">Reference proteome</keyword>
<reference evidence="2 3" key="1">
    <citation type="submission" date="2020-08" db="EMBL/GenBank/DDBJ databases">
        <title>Sequencing the genomes of 1000 actinobacteria strains.</title>
        <authorList>
            <person name="Klenk H.-P."/>
        </authorList>
    </citation>
    <scope>NUCLEOTIDE SEQUENCE [LARGE SCALE GENOMIC DNA]</scope>
    <source>
        <strain evidence="2 3">DSM 20419</strain>
    </source>
</reference>
<feature type="region of interest" description="Disordered" evidence="1">
    <location>
        <begin position="123"/>
        <end position="152"/>
    </location>
</feature>
<evidence type="ECO:0000256" key="1">
    <source>
        <dbReference type="SAM" id="MobiDB-lite"/>
    </source>
</evidence>
<proteinExistence type="predicted"/>
<protein>
    <recommendedName>
        <fullName evidence="4">DUF4913 domain-containing protein</fullName>
    </recommendedName>
</protein>
<sequence>MPKDWEAFGTGAAAFAPDPSDVDDDVEPDVESGATEESDLYYASLDEFVRGFLISGYARHINGHARVWAGRYWEYPEAMSRLGAMWRAWEFLRKDSATGLSVWYLNHADPHMRVLLDKDGPFAGADHDNPENLNRPGEPLPYVPEEASRTTQ</sequence>
<gene>
    <name evidence="2" type="ORF">FHX72_003730</name>
</gene>
<dbReference type="AlphaFoldDB" id="A0A7W4US74"/>
<evidence type="ECO:0008006" key="4">
    <source>
        <dbReference type="Google" id="ProtNLM"/>
    </source>
</evidence>
<comment type="caution">
    <text evidence="2">The sequence shown here is derived from an EMBL/GenBank/DDBJ whole genome shotgun (WGS) entry which is preliminary data.</text>
</comment>